<dbReference type="InterPro" id="IPR004843">
    <property type="entry name" value="Calcineurin-like_PHP"/>
</dbReference>
<accession>A0A1Y5EGZ3</accession>
<comment type="caution">
    <text evidence="2">The sequence shown here is derived from an EMBL/GenBank/DDBJ whole genome shotgun (WGS) entry which is preliminary data.</text>
</comment>
<gene>
    <name evidence="2" type="ORF">A9Q75_07175</name>
</gene>
<dbReference type="AlphaFoldDB" id="A0A1Y5EGZ3"/>
<reference evidence="3" key="1">
    <citation type="journal article" date="2017" name="Proc. Natl. Acad. Sci. U.S.A.">
        <title>Simulation of Deepwater Horizon oil plume reveals substrate specialization within a complex community of hydrocarbon degraders.</title>
        <authorList>
            <person name="Hu P."/>
            <person name="Dubinsky E.A."/>
            <person name="Probst A.J."/>
            <person name="Wang J."/>
            <person name="Sieber C.M.K."/>
            <person name="Tom L.M."/>
            <person name="Gardinali P."/>
            <person name="Banfield J.F."/>
            <person name="Atlas R.M."/>
            <person name="Andersen G.L."/>
        </authorList>
    </citation>
    <scope>NUCLEOTIDE SEQUENCE [LARGE SCALE GENOMIC DNA]</scope>
</reference>
<proteinExistence type="predicted"/>
<dbReference type="EMBL" id="MAAF01000044">
    <property type="protein sequence ID" value="OUR81680.1"/>
    <property type="molecule type" value="Genomic_DNA"/>
</dbReference>
<feature type="domain" description="Calcineurin-like phosphoesterase" evidence="1">
    <location>
        <begin position="17"/>
        <end position="148"/>
    </location>
</feature>
<dbReference type="Pfam" id="PF00149">
    <property type="entry name" value="Metallophos"/>
    <property type="match status" value="1"/>
</dbReference>
<dbReference type="Proteomes" id="UP000243053">
    <property type="component" value="Unassembled WGS sequence"/>
</dbReference>
<evidence type="ECO:0000313" key="3">
    <source>
        <dbReference type="Proteomes" id="UP000243053"/>
    </source>
</evidence>
<dbReference type="CDD" id="cd00838">
    <property type="entry name" value="MPP_superfamily"/>
    <property type="match status" value="1"/>
</dbReference>
<dbReference type="SUPFAM" id="SSF56300">
    <property type="entry name" value="Metallo-dependent phosphatases"/>
    <property type="match status" value="1"/>
</dbReference>
<sequence>MIIFAFDPHGVITPLIEACYKLKPTALILMGDNCLKKTIPATFKSILEQGIKVYAVSGNHDLRTIPLADMPHMIDGKIIEIDGLRIGGYDWQLHDVMCSQNLDIVVSHYPPTGFKDMPHYDWHHCAINTAELTLKSNAVAVFHGHLHGHRLFDPVGIYDISCALAISTCEHLFDECGNILGQAIHKGFTPPNDDYQYSIAEMMKRNYSYKTKLSRKSKTFEDRSIDAAYYSNGCDICVPCNDNHHCHRETKVDHHFNIDISNNKMNGSAAFHFEAAKQRAYKRMLAELLDIRKKIAFVPKYQGLGGLIKYKGDKEWVMLDETYQITNQKIIIEKFGIKTAEKFFDRITGFDKTSYCTQLLFEKKQRRTQDNNASQKQSFIKFLEKKNVFIKL</sequence>
<evidence type="ECO:0000313" key="2">
    <source>
        <dbReference type="EMBL" id="OUR81680.1"/>
    </source>
</evidence>
<dbReference type="InterPro" id="IPR029052">
    <property type="entry name" value="Metallo-depent_PP-like"/>
</dbReference>
<protein>
    <recommendedName>
        <fullName evidence="1">Calcineurin-like phosphoesterase domain-containing protein</fullName>
    </recommendedName>
</protein>
<organism evidence="2 3">
    <name type="scientific">Colwellia psychrerythraea</name>
    <name type="common">Vibrio psychroerythus</name>
    <dbReference type="NCBI Taxonomy" id="28229"/>
    <lineage>
        <taxon>Bacteria</taxon>
        <taxon>Pseudomonadati</taxon>
        <taxon>Pseudomonadota</taxon>
        <taxon>Gammaproteobacteria</taxon>
        <taxon>Alteromonadales</taxon>
        <taxon>Colwelliaceae</taxon>
        <taxon>Colwellia</taxon>
    </lineage>
</organism>
<dbReference type="Gene3D" id="3.60.21.10">
    <property type="match status" value="1"/>
</dbReference>
<name>A0A1Y5EGZ3_COLPS</name>
<evidence type="ECO:0000259" key="1">
    <source>
        <dbReference type="Pfam" id="PF00149"/>
    </source>
</evidence>
<dbReference type="GO" id="GO:0016787">
    <property type="term" value="F:hydrolase activity"/>
    <property type="evidence" value="ECO:0007669"/>
    <property type="project" value="InterPro"/>
</dbReference>